<dbReference type="HAMAP" id="MF_01030">
    <property type="entry name" value="D_Ser_dehydrat"/>
    <property type="match status" value="1"/>
</dbReference>
<dbReference type="Proteomes" id="UP000031572">
    <property type="component" value="Unassembled WGS sequence"/>
</dbReference>
<dbReference type="InterPro" id="IPR050147">
    <property type="entry name" value="Ser/Thr_Dehydratase"/>
</dbReference>
<organism evidence="6 7">
    <name type="scientific">Noviherbaspirillum autotrophicum</name>
    <dbReference type="NCBI Taxonomy" id="709839"/>
    <lineage>
        <taxon>Bacteria</taxon>
        <taxon>Pseudomonadati</taxon>
        <taxon>Pseudomonadota</taxon>
        <taxon>Betaproteobacteria</taxon>
        <taxon>Burkholderiales</taxon>
        <taxon>Oxalobacteraceae</taxon>
        <taxon>Noviherbaspirillum</taxon>
    </lineage>
</organism>
<feature type="modified residue" description="N6-(pyridoxal phosphate)lysine" evidence="4">
    <location>
        <position position="111"/>
    </location>
</feature>
<reference evidence="6 7" key="1">
    <citation type="submission" date="2014-12" db="EMBL/GenBank/DDBJ databases">
        <title>Denitrispirillum autotrophicum gen. nov., sp. nov., Denitrifying, Facultatively Autotrophic Bacteria Isolated from Rice Paddy Soil.</title>
        <authorList>
            <person name="Ishii S."/>
            <person name="Ashida N."/>
            <person name="Ohno H."/>
            <person name="Otsuka S."/>
            <person name="Yokota A."/>
            <person name="Senoo K."/>
        </authorList>
    </citation>
    <scope>NUCLEOTIDE SEQUENCE [LARGE SCALE GENOMIC DNA]</scope>
    <source>
        <strain evidence="6 7">TSA66</strain>
    </source>
</reference>
<name>A0A0C2C0K2_9BURK</name>
<sequence>MPTVEEMPDEATRTLRTRQPFLWLNPARRPAADALPGMLPDAAAIEAASARWQRFAPLLMALFPETVATGGIIESGLLAVPALQQALTGQSAEGKWFVKADHALPIAGSVKARGGIHEVLEFAEKLALEHGPIDLSSDYAALAAPPARQLFARYTIAVGSTGNLGMSIGVMASALGFRAQVHMSAEAKEWKKQRLRRHGVEVIEHAGDYGAAVEAGRRAAQADACSYFVDDERSLSLFLGYAVAALRLAEQLRQAAVAVGPQAPLFVYLPCGVGGAPSGIAFGLKQVFGDHVHCFFAEPTASPCVLAQMSQPGRPGITVYDLGLDNRTAADGLAVARASELAVRVMTPLLSGIFTLDDDALFRNLYLLHENEGIRIEPSAAAAISGPQMLLHTPAGQQYLKENGLEQAMANAVHLLWTTGGLFVPDEDYLGFLARGRALP</sequence>
<dbReference type="STRING" id="709839.TSA66_17660"/>
<dbReference type="PANTHER" id="PTHR48078:SF9">
    <property type="entry name" value="D-SERINE DEHYDRATASE"/>
    <property type="match status" value="1"/>
</dbReference>
<dbReference type="Pfam" id="PF00291">
    <property type="entry name" value="PALP"/>
    <property type="match status" value="1"/>
</dbReference>
<dbReference type="NCBIfam" id="NF002823">
    <property type="entry name" value="PRK02991.1"/>
    <property type="match status" value="1"/>
</dbReference>
<dbReference type="NCBIfam" id="TIGR02035">
    <property type="entry name" value="D_Ser_am_lyase"/>
    <property type="match status" value="1"/>
</dbReference>
<accession>A0A0C2C0K2</accession>
<evidence type="ECO:0000259" key="5">
    <source>
        <dbReference type="Pfam" id="PF00291"/>
    </source>
</evidence>
<dbReference type="InterPro" id="IPR011780">
    <property type="entry name" value="D_Ser_am_lyase"/>
</dbReference>
<keyword evidence="7" id="KW-1185">Reference proteome</keyword>
<dbReference type="GO" id="GO:0009097">
    <property type="term" value="P:isoleucine biosynthetic process"/>
    <property type="evidence" value="ECO:0007669"/>
    <property type="project" value="TreeGrafter"/>
</dbReference>
<dbReference type="SUPFAM" id="SSF53686">
    <property type="entry name" value="Tryptophan synthase beta subunit-like PLP-dependent enzymes"/>
    <property type="match status" value="1"/>
</dbReference>
<evidence type="ECO:0000256" key="2">
    <source>
        <dbReference type="ARBA" id="ARBA00022898"/>
    </source>
</evidence>
<evidence type="ECO:0000313" key="6">
    <source>
        <dbReference type="EMBL" id="KIF83826.1"/>
    </source>
</evidence>
<dbReference type="AlphaFoldDB" id="A0A0C2C0K2"/>
<dbReference type="GO" id="GO:0036088">
    <property type="term" value="P:D-serine catabolic process"/>
    <property type="evidence" value="ECO:0007669"/>
    <property type="project" value="TreeGrafter"/>
</dbReference>
<evidence type="ECO:0000256" key="3">
    <source>
        <dbReference type="ARBA" id="ARBA00023239"/>
    </source>
</evidence>
<gene>
    <name evidence="4" type="primary">dsdA</name>
    <name evidence="6" type="ORF">TSA66_17660</name>
</gene>
<dbReference type="EC" id="4.3.1.18" evidence="4"/>
<dbReference type="InterPro" id="IPR036052">
    <property type="entry name" value="TrpB-like_PALP_sf"/>
</dbReference>
<dbReference type="PANTHER" id="PTHR48078">
    <property type="entry name" value="THREONINE DEHYDRATASE, MITOCHONDRIAL-RELATED"/>
    <property type="match status" value="1"/>
</dbReference>
<dbReference type="OrthoDB" id="9780546at2"/>
<dbReference type="InterPro" id="IPR001926">
    <property type="entry name" value="TrpB-like_PALP"/>
</dbReference>
<feature type="domain" description="Tryptophan synthase beta chain-like PALP" evidence="5">
    <location>
        <begin position="92"/>
        <end position="387"/>
    </location>
</feature>
<evidence type="ECO:0000256" key="4">
    <source>
        <dbReference type="HAMAP-Rule" id="MF_01030"/>
    </source>
</evidence>
<keyword evidence="3 4" id="KW-0456">Lyase</keyword>
<protein>
    <recommendedName>
        <fullName evidence="4">Probable D-serine dehydratase</fullName>
        <ecNumber evidence="4">4.3.1.18</ecNumber>
    </recommendedName>
    <alternativeName>
        <fullName evidence="4">D-serine deaminase</fullName>
        <shortName evidence="4">DSD</shortName>
    </alternativeName>
</protein>
<evidence type="ECO:0000313" key="7">
    <source>
        <dbReference type="Proteomes" id="UP000031572"/>
    </source>
</evidence>
<comment type="similarity">
    <text evidence="4">Belongs to the serine/threonine dehydratase family. DsdA subfamily.</text>
</comment>
<comment type="catalytic activity">
    <reaction evidence="4">
        <text>D-serine = pyruvate + NH4(+)</text>
        <dbReference type="Rhea" id="RHEA:13977"/>
        <dbReference type="ChEBI" id="CHEBI:15361"/>
        <dbReference type="ChEBI" id="CHEBI:28938"/>
        <dbReference type="ChEBI" id="CHEBI:35247"/>
        <dbReference type="EC" id="4.3.1.18"/>
    </reaction>
</comment>
<comment type="caution">
    <text evidence="6">The sequence shown here is derived from an EMBL/GenBank/DDBJ whole genome shotgun (WGS) entry which is preliminary data.</text>
</comment>
<keyword evidence="2 4" id="KW-0663">Pyridoxal phosphate</keyword>
<dbReference type="RefSeq" id="WP_040042723.1">
    <property type="nucleotide sequence ID" value="NZ_JWJG01000028.1"/>
</dbReference>
<proteinExistence type="inferred from homology"/>
<comment type="cofactor">
    <cofactor evidence="1 4">
        <name>pyridoxal 5'-phosphate</name>
        <dbReference type="ChEBI" id="CHEBI:597326"/>
    </cofactor>
</comment>
<evidence type="ECO:0000256" key="1">
    <source>
        <dbReference type="ARBA" id="ARBA00001933"/>
    </source>
</evidence>
<dbReference type="Gene3D" id="3.40.50.1100">
    <property type="match status" value="2"/>
</dbReference>
<dbReference type="GO" id="GO:0016836">
    <property type="term" value="F:hydro-lyase activity"/>
    <property type="evidence" value="ECO:0007669"/>
    <property type="project" value="UniProtKB-UniRule"/>
</dbReference>
<dbReference type="EMBL" id="JWJG01000028">
    <property type="protein sequence ID" value="KIF83826.1"/>
    <property type="molecule type" value="Genomic_DNA"/>
</dbReference>
<dbReference type="GO" id="GO:0008721">
    <property type="term" value="F:D-serine ammonia-lyase activity"/>
    <property type="evidence" value="ECO:0007669"/>
    <property type="project" value="UniProtKB-EC"/>
</dbReference>
<dbReference type="GO" id="GO:0030170">
    <property type="term" value="F:pyridoxal phosphate binding"/>
    <property type="evidence" value="ECO:0007669"/>
    <property type="project" value="InterPro"/>
</dbReference>